<dbReference type="PANTHER" id="PTHR43484:SF1">
    <property type="entry name" value="FLAGELLAR MOTOR SWITCH PROTEIN FLIN"/>
    <property type="match status" value="1"/>
</dbReference>
<feature type="domain" description="Flagellar motor switch protein FliN-like C-terminal" evidence="8">
    <location>
        <begin position="308"/>
        <end position="377"/>
    </location>
</feature>
<dbReference type="SUPFAM" id="SSF101801">
    <property type="entry name" value="Surface presentation of antigens (SPOA)"/>
    <property type="match status" value="1"/>
</dbReference>
<keyword evidence="10" id="KW-0282">Flagellum</keyword>
<evidence type="ECO:0000313" key="11">
    <source>
        <dbReference type="Proteomes" id="UP001254848"/>
    </source>
</evidence>
<accession>A0ABU3NWV9</accession>
<dbReference type="EMBL" id="JAUOZS010000001">
    <property type="protein sequence ID" value="MDT8901303.1"/>
    <property type="molecule type" value="Genomic_DNA"/>
</dbReference>
<keyword evidence="10" id="KW-0969">Cilium</keyword>
<keyword evidence="10" id="KW-0966">Cell projection</keyword>
<dbReference type="InterPro" id="IPR001543">
    <property type="entry name" value="FliN-like_C"/>
</dbReference>
<dbReference type="SUPFAM" id="SSF103039">
    <property type="entry name" value="CheC-like"/>
    <property type="match status" value="1"/>
</dbReference>
<dbReference type="InterPro" id="IPR001172">
    <property type="entry name" value="FliN_T3SS_HrcQb"/>
</dbReference>
<evidence type="ECO:0000256" key="3">
    <source>
        <dbReference type="ARBA" id="ARBA00022475"/>
    </source>
</evidence>
<evidence type="ECO:0000259" key="8">
    <source>
        <dbReference type="Pfam" id="PF01052"/>
    </source>
</evidence>
<evidence type="ECO:0000256" key="7">
    <source>
        <dbReference type="SAM" id="MobiDB-lite"/>
    </source>
</evidence>
<feature type="domain" description="CheC-like protein" evidence="9">
    <location>
        <begin position="129"/>
        <end position="162"/>
    </location>
</feature>
<organism evidence="10 11">
    <name type="scientific">Anaeroselena agilis</name>
    <dbReference type="NCBI Taxonomy" id="3063788"/>
    <lineage>
        <taxon>Bacteria</taxon>
        <taxon>Bacillati</taxon>
        <taxon>Bacillota</taxon>
        <taxon>Negativicutes</taxon>
        <taxon>Acetonemataceae</taxon>
        <taxon>Anaeroselena</taxon>
    </lineage>
</organism>
<dbReference type="NCBIfam" id="TIGR02480">
    <property type="entry name" value="fliN"/>
    <property type="match status" value="1"/>
</dbReference>
<evidence type="ECO:0000256" key="4">
    <source>
        <dbReference type="ARBA" id="ARBA00022500"/>
    </source>
</evidence>
<dbReference type="Pfam" id="PF01052">
    <property type="entry name" value="FliMN_C"/>
    <property type="match status" value="1"/>
</dbReference>
<keyword evidence="3" id="KW-1003">Cell membrane</keyword>
<proteinExistence type="inferred from homology"/>
<dbReference type="Gene3D" id="2.30.330.10">
    <property type="entry name" value="SpoA-like"/>
    <property type="match status" value="1"/>
</dbReference>
<keyword evidence="11" id="KW-1185">Reference proteome</keyword>
<evidence type="ECO:0000256" key="1">
    <source>
        <dbReference type="ARBA" id="ARBA00004413"/>
    </source>
</evidence>
<protein>
    <submittedName>
        <fullName evidence="10">Flagellar motor switch phosphatase FliY</fullName>
    </submittedName>
</protein>
<dbReference type="CDD" id="cd17907">
    <property type="entry name" value="FliY_FliN-Y"/>
    <property type="match status" value="1"/>
</dbReference>
<dbReference type="Gene3D" id="3.40.1550.10">
    <property type="entry name" value="CheC-like"/>
    <property type="match status" value="1"/>
</dbReference>
<name>A0ABU3NWV9_9FIRM</name>
<dbReference type="InterPro" id="IPR007597">
    <property type="entry name" value="CheC"/>
</dbReference>
<evidence type="ECO:0000313" key="10">
    <source>
        <dbReference type="EMBL" id="MDT8901303.1"/>
    </source>
</evidence>
<feature type="compositionally biased region" description="Pro residues" evidence="7">
    <location>
        <begin position="252"/>
        <end position="267"/>
    </location>
</feature>
<evidence type="ECO:0000259" key="9">
    <source>
        <dbReference type="Pfam" id="PF04509"/>
    </source>
</evidence>
<dbReference type="InterPro" id="IPR036429">
    <property type="entry name" value="SpoA-like_sf"/>
</dbReference>
<reference evidence="10 11" key="1">
    <citation type="submission" date="2023-07" db="EMBL/GenBank/DDBJ databases">
        <title>The novel representative of Negativicutes class, Anaeroselena agilis gen. nov. sp. nov.</title>
        <authorList>
            <person name="Prokofeva M.I."/>
            <person name="Elcheninov A.G."/>
            <person name="Klyukina A."/>
            <person name="Kublanov I.V."/>
            <person name="Frolov E.N."/>
            <person name="Podosokorskaya O.A."/>
        </authorList>
    </citation>
    <scope>NUCLEOTIDE SEQUENCE [LARGE SCALE GENOMIC DNA]</scope>
    <source>
        <strain evidence="10 11">4137-cl</strain>
    </source>
</reference>
<dbReference type="Pfam" id="PF04509">
    <property type="entry name" value="CheC"/>
    <property type="match status" value="2"/>
</dbReference>
<evidence type="ECO:0000256" key="2">
    <source>
        <dbReference type="ARBA" id="ARBA00009226"/>
    </source>
</evidence>
<dbReference type="RefSeq" id="WP_413779819.1">
    <property type="nucleotide sequence ID" value="NZ_JAUOZS010000001.1"/>
</dbReference>
<dbReference type="InterPro" id="IPR028976">
    <property type="entry name" value="CheC-like_sf"/>
</dbReference>
<feature type="region of interest" description="Disordered" evidence="7">
    <location>
        <begin position="228"/>
        <end position="268"/>
    </location>
</feature>
<keyword evidence="4" id="KW-0145">Chemotaxis</keyword>
<gene>
    <name evidence="10" type="primary">fliY</name>
    <name evidence="10" type="ORF">Q4T40_08645</name>
</gene>
<keyword evidence="6" id="KW-0472">Membrane</keyword>
<dbReference type="NCBIfam" id="NF005995">
    <property type="entry name" value="PRK08119.1"/>
    <property type="match status" value="1"/>
</dbReference>
<dbReference type="Proteomes" id="UP001254848">
    <property type="component" value="Unassembled WGS sequence"/>
</dbReference>
<comment type="caution">
    <text evidence="10">The sequence shown here is derived from an EMBL/GenBank/DDBJ whole genome shotgun (WGS) entry which is preliminary data.</text>
</comment>
<dbReference type="InterPro" id="IPR051469">
    <property type="entry name" value="FliN/MopA/SpaO"/>
</dbReference>
<feature type="compositionally biased region" description="Pro residues" evidence="7">
    <location>
        <begin position="229"/>
        <end position="243"/>
    </location>
</feature>
<dbReference type="PRINTS" id="PR00956">
    <property type="entry name" value="FLGMOTORFLIN"/>
</dbReference>
<dbReference type="InterPro" id="IPR012826">
    <property type="entry name" value="FliN"/>
</dbReference>
<evidence type="ECO:0000256" key="6">
    <source>
        <dbReference type="ARBA" id="ARBA00023136"/>
    </source>
</evidence>
<sequence>MNNGFLSQEEIDALLRGEPVASGEGDLSDIEKDAMGEIGNISMGSAATTLSILLSRRVSITTPKVRISSINEIKKQYPLPYLVIEVGYTHGLTGSNILAIREQDALIISDLMMGGDGTNPPAELNELYMSAVSEAMNQMMGSVATSMSTVFKKKIDIAPPACNLLDFSGDANITSVTSPDEPMVEVSFRMEVEDLIDSEIMQLVSLDVAKEMVSNLIGVVEANAAPQPAAAPAPAAPPSPQPMPVAAAPSQQPMPQPTPQPMMPPPQTMVAMPAASAAVPPNVVVQPVQFAPLKPTMLPVTDTNIGLILDVPLQVTVELGRTRKLIREILELAPGSVVELDKLAGEPVDILVNGKQIAKGEVVVIDENFGVRVTEIIGQLDRTTLQ</sequence>
<dbReference type="PANTHER" id="PTHR43484">
    <property type="match status" value="1"/>
</dbReference>
<comment type="subcellular location">
    <subcellularLocation>
        <location evidence="1">Cell membrane</location>
        <topology evidence="1">Peripheral membrane protein</topology>
        <orientation evidence="1">Cytoplasmic side</orientation>
    </subcellularLocation>
</comment>
<keyword evidence="5" id="KW-0283">Flagellar rotation</keyword>
<comment type="similarity">
    <text evidence="2">Belongs to the FliN/MopA/SpaO family.</text>
</comment>
<evidence type="ECO:0000256" key="5">
    <source>
        <dbReference type="ARBA" id="ARBA00022779"/>
    </source>
</evidence>
<feature type="domain" description="CheC-like protein" evidence="9">
    <location>
        <begin position="30"/>
        <end position="65"/>
    </location>
</feature>